<evidence type="ECO:0000256" key="2">
    <source>
        <dbReference type="ARBA" id="ARBA00022840"/>
    </source>
</evidence>
<dbReference type="Proteomes" id="UP000051966">
    <property type="component" value="Unassembled WGS sequence"/>
</dbReference>
<dbReference type="Pfam" id="PF00005">
    <property type="entry name" value="ABC_tran"/>
    <property type="match status" value="1"/>
</dbReference>
<dbReference type="InterPro" id="IPR003439">
    <property type="entry name" value="ABC_transporter-like_ATP-bd"/>
</dbReference>
<dbReference type="Proteomes" id="UP000019488">
    <property type="component" value="Unassembled WGS sequence"/>
</dbReference>
<dbReference type="AlphaFoldDB" id="X0PAC2"/>
<name>X0PAC2_9LACO</name>
<gene>
    <name evidence="5" type="ORF">FD41_GL001920</name>
    <name evidence="4" type="ORF">JCM14108_1196</name>
</gene>
<proteinExistence type="predicted"/>
<evidence type="ECO:0000313" key="6">
    <source>
        <dbReference type="Proteomes" id="UP000019488"/>
    </source>
</evidence>
<reference evidence="4" key="1">
    <citation type="journal article" date="2014" name="Genome Announc.">
        <title>Draft Genome Sequences of Two Lactobacillus Strains, L. farraginis JCM 14108T and L. composti JCM 14202T, Isolated from Compost of Distilled Shochu Residue.</title>
        <authorList>
            <person name="Yuki M."/>
            <person name="Oshima K."/>
            <person name="Suda W."/>
            <person name="Kitahara M."/>
            <person name="Kitamura K."/>
            <person name="Iida T."/>
            <person name="Hattori M."/>
            <person name="Ohkuma M."/>
        </authorList>
    </citation>
    <scope>NUCLEOTIDE SEQUENCE [LARGE SCALE GENOMIC DNA]</scope>
    <source>
        <strain evidence="4">JCM 14108</strain>
    </source>
</reference>
<evidence type="ECO:0000313" key="5">
    <source>
        <dbReference type="EMBL" id="KRM10894.1"/>
    </source>
</evidence>
<dbReference type="PATRIC" id="fig|1423743.5.peg.1979"/>
<dbReference type="InterPro" id="IPR003593">
    <property type="entry name" value="AAA+_ATPase"/>
</dbReference>
<dbReference type="Gene3D" id="3.40.50.300">
    <property type="entry name" value="P-loop containing nucleotide triphosphate hydrolases"/>
    <property type="match status" value="1"/>
</dbReference>
<dbReference type="RefSeq" id="WP_235807084.1">
    <property type="nucleotide sequence ID" value="NZ_AZFY01000027.1"/>
</dbReference>
<dbReference type="STRING" id="1423743.FD41_GL001920"/>
<dbReference type="SUPFAM" id="SSF52540">
    <property type="entry name" value="P-loop containing nucleoside triphosphate hydrolases"/>
    <property type="match status" value="1"/>
</dbReference>
<dbReference type="InterPro" id="IPR017871">
    <property type="entry name" value="ABC_transporter-like_CS"/>
</dbReference>
<evidence type="ECO:0000259" key="3">
    <source>
        <dbReference type="PROSITE" id="PS50893"/>
    </source>
</evidence>
<evidence type="ECO:0000313" key="7">
    <source>
        <dbReference type="Proteomes" id="UP000051966"/>
    </source>
</evidence>
<comment type="caution">
    <text evidence="4">The sequence shown here is derived from an EMBL/GenBank/DDBJ whole genome shotgun (WGS) entry which is preliminary data.</text>
</comment>
<keyword evidence="7" id="KW-1185">Reference proteome</keyword>
<feature type="domain" description="ABC transporter" evidence="3">
    <location>
        <begin position="1"/>
        <end position="194"/>
    </location>
</feature>
<evidence type="ECO:0000256" key="1">
    <source>
        <dbReference type="ARBA" id="ARBA00022741"/>
    </source>
</evidence>
<accession>X0PAC2</accession>
<dbReference type="eggNOG" id="COG1131">
    <property type="taxonomic scope" value="Bacteria"/>
</dbReference>
<dbReference type="GO" id="GO:0005524">
    <property type="term" value="F:ATP binding"/>
    <property type="evidence" value="ECO:0007669"/>
    <property type="project" value="UniProtKB-KW"/>
</dbReference>
<dbReference type="PROSITE" id="PS50893">
    <property type="entry name" value="ABC_TRANSPORTER_2"/>
    <property type="match status" value="1"/>
</dbReference>
<dbReference type="EMBL" id="AZFY01000027">
    <property type="protein sequence ID" value="KRM10894.1"/>
    <property type="molecule type" value="Genomic_DNA"/>
</dbReference>
<keyword evidence="2 4" id="KW-0067">ATP-binding</keyword>
<organism evidence="4 6">
    <name type="scientific">Lentilactobacillus farraginis DSM 18382 = JCM 14108</name>
    <dbReference type="NCBI Taxonomy" id="1423743"/>
    <lineage>
        <taxon>Bacteria</taxon>
        <taxon>Bacillati</taxon>
        <taxon>Bacillota</taxon>
        <taxon>Bacilli</taxon>
        <taxon>Lactobacillales</taxon>
        <taxon>Lactobacillaceae</taxon>
        <taxon>Lentilactobacillus</taxon>
    </lineage>
</organism>
<keyword evidence="1" id="KW-0547">Nucleotide-binding</keyword>
<dbReference type="PANTHER" id="PTHR43158">
    <property type="entry name" value="SKFA PEPTIDE EXPORT ATP-BINDING PROTEIN SKFE"/>
    <property type="match status" value="1"/>
</dbReference>
<dbReference type="SMART" id="SM00382">
    <property type="entry name" value="AAA"/>
    <property type="match status" value="1"/>
</dbReference>
<sequence>MRHPILNDFSYRFKRGQSYLIVATNGTGKTTFFRTLVNLVKKERGEISFDNQPFDQNKHQVFFYESPDWLDGNLSGLDYLKFVKHQWRSTQNINDVITYWGMGDYIKVPIKKYSLGMKQRVLIAMYFISDAAYFIMDEISNGLDEDSRKLLYEKLRAVTKQEKKCILVSSHYRSDMTPIVDHVLELKDRVMREVS</sequence>
<dbReference type="GO" id="GO:0016887">
    <property type="term" value="F:ATP hydrolysis activity"/>
    <property type="evidence" value="ECO:0007669"/>
    <property type="project" value="InterPro"/>
</dbReference>
<dbReference type="PROSITE" id="PS00211">
    <property type="entry name" value="ABC_TRANSPORTER_1"/>
    <property type="match status" value="1"/>
</dbReference>
<dbReference type="PANTHER" id="PTHR43158:SF7">
    <property type="entry name" value="ABC TRANSPORTER, ATP-BINDING PROTEIN"/>
    <property type="match status" value="1"/>
</dbReference>
<protein>
    <submittedName>
        <fullName evidence="5">ABC superfamily ATP binding cassette transporter, ABC protein</fullName>
    </submittedName>
    <submittedName>
        <fullName evidence="4">ABC transporter, ATP-binding protein</fullName>
    </submittedName>
</protein>
<reference evidence="5 7" key="2">
    <citation type="journal article" date="2015" name="Genome Announc.">
        <title>Expanding the biotechnology potential of lactobacilli through comparative genomics of 213 strains and associated genera.</title>
        <authorList>
            <person name="Sun Z."/>
            <person name="Harris H.M."/>
            <person name="McCann A."/>
            <person name="Guo C."/>
            <person name="Argimon S."/>
            <person name="Zhang W."/>
            <person name="Yang X."/>
            <person name="Jeffery I.B."/>
            <person name="Cooney J.C."/>
            <person name="Kagawa T.F."/>
            <person name="Liu W."/>
            <person name="Song Y."/>
            <person name="Salvetti E."/>
            <person name="Wrobel A."/>
            <person name="Rasinkangas P."/>
            <person name="Parkhill J."/>
            <person name="Rea M.C."/>
            <person name="O'Sullivan O."/>
            <person name="Ritari J."/>
            <person name="Douillard F.P."/>
            <person name="Paul Ross R."/>
            <person name="Yang R."/>
            <person name="Briner A.E."/>
            <person name="Felis G.E."/>
            <person name="de Vos W.M."/>
            <person name="Barrangou R."/>
            <person name="Klaenhammer T.R."/>
            <person name="Caufield P.W."/>
            <person name="Cui Y."/>
            <person name="Zhang H."/>
            <person name="O'Toole P.W."/>
        </authorList>
    </citation>
    <scope>NUCLEOTIDE SEQUENCE [LARGE SCALE GENOMIC DNA]</scope>
    <source>
        <strain evidence="5 7">DSM 18382</strain>
    </source>
</reference>
<evidence type="ECO:0000313" key="4">
    <source>
        <dbReference type="EMBL" id="GAF36238.1"/>
    </source>
</evidence>
<dbReference type="EMBL" id="BAKI01000009">
    <property type="protein sequence ID" value="GAF36238.1"/>
    <property type="molecule type" value="Genomic_DNA"/>
</dbReference>
<dbReference type="InterPro" id="IPR027417">
    <property type="entry name" value="P-loop_NTPase"/>
</dbReference>